<sequence length="164" mass="18195">MSQLVLPGNATPADVREGKKFSAGQYYNAAGTMQTAGTYARAATQVLVNKSDDFIYQLDVPFEVPGWNMSNTSVIIITLNTQLQTASGSMLGFSPWNSCTYYNVGGGWYCTRTSLMSPRGEELILSSTDISMDGTRFHPVLRIWAKDPWPFPIDNFDADIIIYR</sequence>
<dbReference type="AlphaFoldDB" id="A0A081NV42"/>
<evidence type="ECO:0000313" key="1">
    <source>
        <dbReference type="EMBL" id="KEQ22315.1"/>
    </source>
</evidence>
<protein>
    <submittedName>
        <fullName evidence="1">Uncharacterized protein</fullName>
    </submittedName>
</protein>
<dbReference type="RefSeq" id="WP_036691582.1">
    <property type="nucleotide sequence ID" value="NZ_JNVM01000040.1"/>
</dbReference>
<dbReference type="Proteomes" id="UP000028123">
    <property type="component" value="Unassembled WGS sequence"/>
</dbReference>
<comment type="caution">
    <text evidence="1">The sequence shown here is derived from an EMBL/GenBank/DDBJ whole genome shotgun (WGS) entry which is preliminary data.</text>
</comment>
<gene>
    <name evidence="1" type="ORF">ET33_26460</name>
</gene>
<proteinExistence type="predicted"/>
<dbReference type="EMBL" id="JNVM01000040">
    <property type="protein sequence ID" value="KEQ22315.1"/>
    <property type="molecule type" value="Genomic_DNA"/>
</dbReference>
<keyword evidence="2" id="KW-1185">Reference proteome</keyword>
<reference evidence="1 2" key="1">
    <citation type="submission" date="2014-06" db="EMBL/GenBank/DDBJ databases">
        <title>Draft genome sequence of Paenibacillus sp. MSt1.</title>
        <authorList>
            <person name="Aw Y.K."/>
            <person name="Ong K.S."/>
            <person name="Gan H.M."/>
            <person name="Lee S.M."/>
        </authorList>
    </citation>
    <scope>NUCLEOTIDE SEQUENCE [LARGE SCALE GENOMIC DNA]</scope>
    <source>
        <strain evidence="1 2">MSt1</strain>
    </source>
</reference>
<accession>A0A081NV42</accession>
<name>A0A081NV42_9BACL</name>
<organism evidence="1 2">
    <name type="scientific">Paenibacillus tyrfis</name>
    <dbReference type="NCBI Taxonomy" id="1501230"/>
    <lineage>
        <taxon>Bacteria</taxon>
        <taxon>Bacillati</taxon>
        <taxon>Bacillota</taxon>
        <taxon>Bacilli</taxon>
        <taxon>Bacillales</taxon>
        <taxon>Paenibacillaceae</taxon>
        <taxon>Paenibacillus</taxon>
    </lineage>
</organism>
<evidence type="ECO:0000313" key="2">
    <source>
        <dbReference type="Proteomes" id="UP000028123"/>
    </source>
</evidence>